<evidence type="ECO:0000313" key="1">
    <source>
        <dbReference type="EMBL" id="HIX68740.1"/>
    </source>
</evidence>
<dbReference type="PANTHER" id="PTHR30432:SF1">
    <property type="entry name" value="DNA-BINDING TRANSCRIPTIONAL DUAL REGULATOR MODE"/>
    <property type="match status" value="1"/>
</dbReference>
<reference evidence="1" key="1">
    <citation type="journal article" date="2021" name="PeerJ">
        <title>Extensive microbial diversity within the chicken gut microbiome revealed by metagenomics and culture.</title>
        <authorList>
            <person name="Gilroy R."/>
            <person name="Ravi A."/>
            <person name="Getino M."/>
            <person name="Pursley I."/>
            <person name="Horton D.L."/>
            <person name="Alikhan N.F."/>
            <person name="Baker D."/>
            <person name="Gharbi K."/>
            <person name="Hall N."/>
            <person name="Watson M."/>
            <person name="Adriaenssens E.M."/>
            <person name="Foster-Nyarko E."/>
            <person name="Jarju S."/>
            <person name="Secka A."/>
            <person name="Antonio M."/>
            <person name="Oren A."/>
            <person name="Chaudhuri R.R."/>
            <person name="La Ragione R."/>
            <person name="Hildebrand F."/>
            <person name="Pallen M.J."/>
        </authorList>
    </citation>
    <scope>NUCLEOTIDE SEQUENCE</scope>
    <source>
        <strain evidence="1">CHK191-13928</strain>
    </source>
</reference>
<dbReference type="Gene3D" id="1.10.10.10">
    <property type="entry name" value="Winged helix-like DNA-binding domain superfamily/Winged helix DNA-binding domain"/>
    <property type="match status" value="1"/>
</dbReference>
<proteinExistence type="predicted"/>
<gene>
    <name evidence="1" type="ORF">H9735_11555</name>
</gene>
<reference evidence="1" key="2">
    <citation type="submission" date="2021-04" db="EMBL/GenBank/DDBJ databases">
        <authorList>
            <person name="Gilroy R."/>
        </authorList>
    </citation>
    <scope>NUCLEOTIDE SEQUENCE</scope>
    <source>
        <strain evidence="1">CHK191-13928</strain>
    </source>
</reference>
<organism evidence="1 2">
    <name type="scientific">Candidatus Anaerostipes excrementavium</name>
    <dbReference type="NCBI Taxonomy" id="2838463"/>
    <lineage>
        <taxon>Bacteria</taxon>
        <taxon>Bacillati</taxon>
        <taxon>Bacillota</taxon>
        <taxon>Clostridia</taxon>
        <taxon>Lachnospirales</taxon>
        <taxon>Lachnospiraceae</taxon>
        <taxon>Anaerostipes</taxon>
    </lineage>
</organism>
<dbReference type="InterPro" id="IPR036390">
    <property type="entry name" value="WH_DNA-bd_sf"/>
</dbReference>
<dbReference type="Proteomes" id="UP000886721">
    <property type="component" value="Unassembled WGS sequence"/>
</dbReference>
<dbReference type="InterPro" id="IPR051815">
    <property type="entry name" value="Molybdate_resp_trans_reg"/>
</dbReference>
<dbReference type="EMBL" id="DXEM01000034">
    <property type="protein sequence ID" value="HIX68740.1"/>
    <property type="molecule type" value="Genomic_DNA"/>
</dbReference>
<dbReference type="InterPro" id="IPR036388">
    <property type="entry name" value="WH-like_DNA-bd_sf"/>
</dbReference>
<protein>
    <submittedName>
        <fullName evidence="1">LysR family transcriptional regulator</fullName>
    </submittedName>
</protein>
<name>A0A9D2B9Y9_9FIRM</name>
<evidence type="ECO:0000313" key="2">
    <source>
        <dbReference type="Proteomes" id="UP000886721"/>
    </source>
</evidence>
<dbReference type="AlphaFoldDB" id="A0A9D2B9Y9"/>
<comment type="caution">
    <text evidence="1">The sequence shown here is derived from an EMBL/GenBank/DDBJ whole genome shotgun (WGS) entry which is preliminary data.</text>
</comment>
<dbReference type="PANTHER" id="PTHR30432">
    <property type="entry name" value="TRANSCRIPTIONAL REGULATOR MODE"/>
    <property type="match status" value="1"/>
</dbReference>
<accession>A0A9D2B9Y9</accession>
<sequence length="120" mass="13628">MRKEHMPKQFDIRLRVFQEEPAFGKGVAELMELIELKGSLSAAYKEMGMAASKAWKILKRAEADLGFSLVESVSGGKTGGYSKLTEEGKEFLKRYQMFRKEMDQAAKESFLKYFGNQDAT</sequence>
<dbReference type="SUPFAM" id="SSF46785">
    <property type="entry name" value="Winged helix' DNA-binding domain"/>
    <property type="match status" value="1"/>
</dbReference>